<protein>
    <submittedName>
        <fullName evidence="2">Prepilin-type N-terminal cleavage/methylation domain-containing protein</fullName>
    </submittedName>
</protein>
<keyword evidence="1" id="KW-0812">Transmembrane</keyword>
<keyword evidence="3" id="KW-1185">Reference proteome</keyword>
<dbReference type="NCBIfam" id="TIGR02532">
    <property type="entry name" value="IV_pilin_GFxxxE"/>
    <property type="match status" value="1"/>
</dbReference>
<dbReference type="Pfam" id="PF07963">
    <property type="entry name" value="N_methyl"/>
    <property type="match status" value="1"/>
</dbReference>
<accession>A0A6L5GV90</accession>
<sequence>MITARRQRTRSSSTTRLKVWCLSRIKNNRGMTLAEMLVVLILIGLLSGGVAVIGTAGVQMANREAFDAECEALKDALNDARDRALMQDANRGVIVEIFYNRYEIKTWDDQKEKFYSKYVYFEKMQASFANGTIDTRRYIRVQFLPTGTINKGQTILLRGPGQLKRNLVLQPVTGRIRLSD</sequence>
<name>A0A6L5GV90_9FIRM</name>
<dbReference type="InterPro" id="IPR012902">
    <property type="entry name" value="N_methyl_site"/>
</dbReference>
<dbReference type="AlphaFoldDB" id="A0A6L5GV90"/>
<evidence type="ECO:0000313" key="3">
    <source>
        <dbReference type="Proteomes" id="UP000473648"/>
    </source>
</evidence>
<dbReference type="InterPro" id="IPR045584">
    <property type="entry name" value="Pilin-like"/>
</dbReference>
<evidence type="ECO:0000313" key="2">
    <source>
        <dbReference type="EMBL" id="MQM73690.1"/>
    </source>
</evidence>
<dbReference type="EMBL" id="VOGB01000005">
    <property type="protein sequence ID" value="MQM73690.1"/>
    <property type="molecule type" value="Genomic_DNA"/>
</dbReference>
<comment type="caution">
    <text evidence="2">The sequence shown here is derived from an EMBL/GenBank/DDBJ whole genome shotgun (WGS) entry which is preliminary data.</text>
</comment>
<proteinExistence type="predicted"/>
<organism evidence="2 3">
    <name type="scientific">Candidatus Pseudoramibacter fermentans</name>
    <dbReference type="NCBI Taxonomy" id="2594427"/>
    <lineage>
        <taxon>Bacteria</taxon>
        <taxon>Bacillati</taxon>
        <taxon>Bacillota</taxon>
        <taxon>Clostridia</taxon>
        <taxon>Eubacteriales</taxon>
        <taxon>Eubacteriaceae</taxon>
        <taxon>Pseudoramibacter</taxon>
    </lineage>
</organism>
<dbReference type="Proteomes" id="UP000473648">
    <property type="component" value="Unassembled WGS sequence"/>
</dbReference>
<evidence type="ECO:0000256" key="1">
    <source>
        <dbReference type="SAM" id="Phobius"/>
    </source>
</evidence>
<gene>
    <name evidence="2" type="ORF">FRC53_09820</name>
</gene>
<feature type="transmembrane region" description="Helical" evidence="1">
    <location>
        <begin position="33"/>
        <end position="54"/>
    </location>
</feature>
<reference evidence="2" key="1">
    <citation type="journal article" date="2020" name="Appl. Environ. Microbiol.">
        <title>Medium-Chain Fatty Acid Synthesis by 'Candidatus Weimeria bifida' gen. nov., sp. nov., and 'Candidatus Pseudoramibacter fermentans' sp. nov.</title>
        <authorList>
            <person name="Scarborough M.J."/>
            <person name="Myers K.S."/>
            <person name="Donohue T.J."/>
            <person name="Noguera D.R."/>
        </authorList>
    </citation>
    <scope>NUCLEOTIDE SEQUENCE</scope>
    <source>
        <strain evidence="2">EUB1.1</strain>
    </source>
</reference>
<keyword evidence="1" id="KW-0472">Membrane</keyword>
<dbReference type="SUPFAM" id="SSF54523">
    <property type="entry name" value="Pili subunits"/>
    <property type="match status" value="1"/>
</dbReference>
<keyword evidence="1" id="KW-1133">Transmembrane helix</keyword>